<reference evidence="1 2" key="1">
    <citation type="submission" date="2021-10" db="EMBL/GenBank/DDBJ databases">
        <authorList>
            <person name="Chen M."/>
        </authorList>
    </citation>
    <scope>NUCLEOTIDE SEQUENCE [LARGE SCALE GENOMIC DNA]</scope>
    <source>
        <strain evidence="1 2">H3-26</strain>
    </source>
</reference>
<evidence type="ECO:0000313" key="1">
    <source>
        <dbReference type="EMBL" id="MCB5195346.1"/>
    </source>
</evidence>
<evidence type="ECO:0000313" key="2">
    <source>
        <dbReference type="Proteomes" id="UP001198034"/>
    </source>
</evidence>
<name>A0ABS8BIC7_9NEIS</name>
<gene>
    <name evidence="1" type="ORF">LG219_03445</name>
</gene>
<dbReference type="EMBL" id="JAJAWG010000001">
    <property type="protein sequence ID" value="MCB5195346.1"/>
    <property type="molecule type" value="Genomic_DNA"/>
</dbReference>
<dbReference type="InterPro" id="IPR029069">
    <property type="entry name" value="HotDog_dom_sf"/>
</dbReference>
<protein>
    <recommendedName>
        <fullName evidence="3">3-hydroxylacyl-ACP dehydratase</fullName>
    </recommendedName>
</protein>
<dbReference type="Proteomes" id="UP001198034">
    <property type="component" value="Unassembled WGS sequence"/>
</dbReference>
<dbReference type="SUPFAM" id="SSF54637">
    <property type="entry name" value="Thioesterase/thiol ester dehydrase-isomerase"/>
    <property type="match status" value="1"/>
</dbReference>
<organism evidence="1 2">
    <name type="scientific">Deefgea salmonis</name>
    <dbReference type="NCBI Taxonomy" id="2875502"/>
    <lineage>
        <taxon>Bacteria</taxon>
        <taxon>Pseudomonadati</taxon>
        <taxon>Pseudomonadota</taxon>
        <taxon>Betaproteobacteria</taxon>
        <taxon>Neisseriales</taxon>
        <taxon>Chitinibacteraceae</taxon>
        <taxon>Deefgea</taxon>
    </lineage>
</organism>
<dbReference type="PIRSF" id="PIRSF020565">
    <property type="entry name" value="3Ho_Ac_ACP_DH_prd"/>
    <property type="match status" value="1"/>
</dbReference>
<evidence type="ECO:0008006" key="3">
    <source>
        <dbReference type="Google" id="ProtNLM"/>
    </source>
</evidence>
<keyword evidence="2" id="KW-1185">Reference proteome</keyword>
<dbReference type="RefSeq" id="WP_226763139.1">
    <property type="nucleotide sequence ID" value="NZ_JAJAWG010000001.1"/>
</dbReference>
<accession>A0ABS8BIC7</accession>
<dbReference type="Pfam" id="PF22817">
    <property type="entry name" value="ApeP-like"/>
    <property type="match status" value="1"/>
</dbReference>
<sequence length="156" mass="16627">MTHPHYLPHEVLPHAAPMILLDRILEFDAHSLTAALTVPANGLFNDPALGGAVPAYVAIEYMAQAIAALDGCHARRSGQAPKIGFLLGTRRFESNVPCFQPGTQLTVHVNEVIKGDNGMVVFAAAVSGVARDESAIEVTARINGFQPENPSDFLSN</sequence>
<dbReference type="InterPro" id="IPR016776">
    <property type="entry name" value="ApeP-like_dehydratase"/>
</dbReference>
<dbReference type="Gene3D" id="3.10.129.10">
    <property type="entry name" value="Hotdog Thioesterase"/>
    <property type="match status" value="1"/>
</dbReference>
<proteinExistence type="predicted"/>
<comment type="caution">
    <text evidence="1">The sequence shown here is derived from an EMBL/GenBank/DDBJ whole genome shotgun (WGS) entry which is preliminary data.</text>
</comment>